<keyword evidence="4" id="KW-0238">DNA-binding</keyword>
<keyword evidence="1" id="KW-0479">Metal-binding</keyword>
<dbReference type="InterPro" id="IPR052360">
    <property type="entry name" value="Transcr_Regulatory_Proteins"/>
</dbReference>
<sequence length="490" mass="55250">MTVTERNAFDYFRMQTVHELPGNAWLLSWERLSITAGLTEPAILHAIIALGSLHQAYGIFSPSHYIKGSSVDHNLHDFAIKQCNKASMLSSYSIVDYNKADSRPVMLASSHIGNLSSTSSDAEVQVVMLMSLLMFCFEVWCGQDLRASLHLRTGLRILYDRVKLPGDQSSRKSSAKKRLVEIKINPQSDMDILLQTFVRLDMDLTIQGRTDSYLHPVVKDDIPSVFSSLQDAMVYLDALAAGIHDAYRQIFDRAINGLRDDGVGDMDEDRLFMMASVQSRTIDLSSNPELAAQVDQSKRDVSKWMSAFAFIPFTSDRQSAHILAQIQAFCLWHEVSFWRESNEMLLDRFEQQYDYILGLAERYVELHRHGSPPSTPGSPVSESDTQGVFDACCVASFCQTIIDIEENAARQIHGSNIQDFESHQIPREARLTEVNLTDWSKSEFYKSDNCRMVFAKLSEQGEITVGMQDFAIVRTTAAMEIDPRLLSPDS</sequence>
<reference evidence="7 8" key="1">
    <citation type="journal article" date="2023" name="G3 (Bethesda)">
        <title>A chromosome-level genome assembly of Zasmidium syzygii isolated from banana leaves.</title>
        <authorList>
            <person name="van Westerhoven A.C."/>
            <person name="Mehrabi R."/>
            <person name="Talebi R."/>
            <person name="Steentjes M.B.F."/>
            <person name="Corcolon B."/>
            <person name="Chong P.A."/>
            <person name="Kema G.H.J."/>
            <person name="Seidl M.F."/>
        </authorList>
    </citation>
    <scope>NUCLEOTIDE SEQUENCE [LARGE SCALE GENOMIC DNA]</scope>
    <source>
        <strain evidence="7 8">P124</strain>
    </source>
</reference>
<evidence type="ECO:0000256" key="4">
    <source>
        <dbReference type="ARBA" id="ARBA00023125"/>
    </source>
</evidence>
<accession>A0ABR0F4C3</accession>
<keyword evidence="8" id="KW-1185">Reference proteome</keyword>
<evidence type="ECO:0000313" key="7">
    <source>
        <dbReference type="EMBL" id="KAK4508794.1"/>
    </source>
</evidence>
<evidence type="ECO:0000313" key="8">
    <source>
        <dbReference type="Proteomes" id="UP001305779"/>
    </source>
</evidence>
<keyword evidence="3" id="KW-0805">Transcription regulation</keyword>
<comment type="caution">
    <text evidence="7">The sequence shown here is derived from an EMBL/GenBank/DDBJ whole genome shotgun (WGS) entry which is preliminary data.</text>
</comment>
<evidence type="ECO:0000256" key="1">
    <source>
        <dbReference type="ARBA" id="ARBA00022723"/>
    </source>
</evidence>
<evidence type="ECO:0000256" key="3">
    <source>
        <dbReference type="ARBA" id="ARBA00023015"/>
    </source>
</evidence>
<dbReference type="PANTHER" id="PTHR36206:SF4">
    <property type="entry name" value="HYPOTHETICAL CONSERVED PROTEIN (EUROFUNG)-RELATED"/>
    <property type="match status" value="1"/>
</dbReference>
<evidence type="ECO:0000256" key="5">
    <source>
        <dbReference type="ARBA" id="ARBA00023163"/>
    </source>
</evidence>
<protein>
    <submittedName>
        <fullName evidence="7">Uncharacterized protein</fullName>
    </submittedName>
</protein>
<organism evidence="7 8">
    <name type="scientific">Zasmidium cellare</name>
    <name type="common">Wine cellar mold</name>
    <name type="synonym">Racodium cellare</name>
    <dbReference type="NCBI Taxonomy" id="395010"/>
    <lineage>
        <taxon>Eukaryota</taxon>
        <taxon>Fungi</taxon>
        <taxon>Dikarya</taxon>
        <taxon>Ascomycota</taxon>
        <taxon>Pezizomycotina</taxon>
        <taxon>Dothideomycetes</taxon>
        <taxon>Dothideomycetidae</taxon>
        <taxon>Mycosphaerellales</taxon>
        <taxon>Mycosphaerellaceae</taxon>
        <taxon>Zasmidium</taxon>
    </lineage>
</organism>
<name>A0ABR0F4C3_ZASCE</name>
<dbReference type="PANTHER" id="PTHR36206">
    <property type="entry name" value="ASPERCRYPTIN BIOSYNTHESIS CLUSTER-SPECIFIC TRANSCRIPTION REGULATOR ATNN-RELATED"/>
    <property type="match status" value="1"/>
</dbReference>
<evidence type="ECO:0000256" key="6">
    <source>
        <dbReference type="ARBA" id="ARBA00023242"/>
    </source>
</evidence>
<keyword evidence="5" id="KW-0804">Transcription</keyword>
<dbReference type="EMBL" id="JAXOVC010000001">
    <property type="protein sequence ID" value="KAK4508794.1"/>
    <property type="molecule type" value="Genomic_DNA"/>
</dbReference>
<evidence type="ECO:0000256" key="2">
    <source>
        <dbReference type="ARBA" id="ARBA00022833"/>
    </source>
</evidence>
<dbReference type="Proteomes" id="UP001305779">
    <property type="component" value="Unassembled WGS sequence"/>
</dbReference>
<proteinExistence type="predicted"/>
<gene>
    <name evidence="7" type="ORF">PRZ48_002533</name>
</gene>
<keyword evidence="2" id="KW-0862">Zinc</keyword>
<keyword evidence="6" id="KW-0539">Nucleus</keyword>